<dbReference type="InterPro" id="IPR006667">
    <property type="entry name" value="SLC41_membr_dom"/>
</dbReference>
<comment type="subunit">
    <text evidence="9">Homodimer.</text>
</comment>
<dbReference type="InterPro" id="IPR036739">
    <property type="entry name" value="SLC41_membr_dom_sf"/>
</dbReference>
<keyword evidence="12" id="KW-1185">Reference proteome</keyword>
<feature type="domain" description="CBS" evidence="10">
    <location>
        <begin position="283"/>
        <end position="341"/>
    </location>
</feature>
<evidence type="ECO:0000313" key="11">
    <source>
        <dbReference type="EMBL" id="VEU75266.1"/>
    </source>
</evidence>
<dbReference type="SMART" id="SM00924">
    <property type="entry name" value="MgtE_N"/>
    <property type="match status" value="1"/>
</dbReference>
<feature type="transmembrane region" description="Helical" evidence="9">
    <location>
        <begin position="538"/>
        <end position="563"/>
    </location>
</feature>
<feature type="transmembrane region" description="Helical" evidence="9">
    <location>
        <begin position="403"/>
        <end position="420"/>
    </location>
</feature>
<evidence type="ECO:0000256" key="5">
    <source>
        <dbReference type="ARBA" id="ARBA00022842"/>
    </source>
</evidence>
<dbReference type="SUPFAM" id="SSF54631">
    <property type="entry name" value="CBS-domain pair"/>
    <property type="match status" value="1"/>
</dbReference>
<dbReference type="NCBIfam" id="TIGR00400">
    <property type="entry name" value="mgtE"/>
    <property type="match status" value="1"/>
</dbReference>
<keyword evidence="4 9" id="KW-0812">Transmembrane</keyword>
<keyword evidence="9" id="KW-0479">Metal-binding</keyword>
<evidence type="ECO:0000256" key="2">
    <source>
        <dbReference type="ARBA" id="ARBA00009749"/>
    </source>
</evidence>
<dbReference type="Gene3D" id="3.10.580.10">
    <property type="entry name" value="CBS-domain"/>
    <property type="match status" value="1"/>
</dbReference>
<dbReference type="Pfam" id="PF00571">
    <property type="entry name" value="CBS"/>
    <property type="match status" value="2"/>
</dbReference>
<evidence type="ECO:0000256" key="1">
    <source>
        <dbReference type="ARBA" id="ARBA00004141"/>
    </source>
</evidence>
<gene>
    <name evidence="11" type="ORF">NCTC10168_00183</name>
</gene>
<evidence type="ECO:0000256" key="3">
    <source>
        <dbReference type="ARBA" id="ARBA00022448"/>
    </source>
</evidence>
<proteinExistence type="inferred from homology"/>
<accession>A0A449B3V7</accession>
<keyword evidence="9" id="KW-1003">Cell membrane</keyword>
<dbReference type="InterPro" id="IPR046342">
    <property type="entry name" value="CBS_dom_sf"/>
</dbReference>
<reference evidence="11 12" key="1">
    <citation type="submission" date="2019-01" db="EMBL/GenBank/DDBJ databases">
        <authorList>
            <consortium name="Pathogen Informatics"/>
        </authorList>
    </citation>
    <scope>NUCLEOTIDE SEQUENCE [LARGE SCALE GENOMIC DNA]</scope>
    <source>
        <strain evidence="11 12">NCTC10168</strain>
    </source>
</reference>
<dbReference type="SUPFAM" id="SSF161093">
    <property type="entry name" value="MgtE membrane domain-like"/>
    <property type="match status" value="1"/>
</dbReference>
<feature type="transmembrane region" description="Helical" evidence="9">
    <location>
        <begin position="497"/>
        <end position="526"/>
    </location>
</feature>
<dbReference type="InterPro" id="IPR038076">
    <property type="entry name" value="MgtE_N_sf"/>
</dbReference>
<dbReference type="GO" id="GO:0005886">
    <property type="term" value="C:plasma membrane"/>
    <property type="evidence" value="ECO:0007669"/>
    <property type="project" value="UniProtKB-SubCell"/>
</dbReference>
<keyword evidence="6 9" id="KW-1133">Transmembrane helix</keyword>
<dbReference type="SMART" id="SM00116">
    <property type="entry name" value="CBS"/>
    <property type="match status" value="2"/>
</dbReference>
<dbReference type="PANTHER" id="PTHR43773">
    <property type="entry name" value="MAGNESIUM TRANSPORTER MGTE"/>
    <property type="match status" value="1"/>
</dbReference>
<dbReference type="PROSITE" id="PS51371">
    <property type="entry name" value="CBS"/>
    <property type="match status" value="2"/>
</dbReference>
<keyword evidence="5 9" id="KW-0460">Magnesium</keyword>
<sequence>MSEENNKSKISNSYILEIIEEENSKKAKEIIQDESKENVNKILEELDFEDQYKFLKLLDINSVPHVLTSLSNESQGRILELLTDEWGLLIQIKTAIYTKNFKKARSIVNEFPDADIAELFSELDLQEKLTYLRLLKTDDAASIFSYLDDDIQTELAQSFTEEWGINLLQELQSDELVDVLETLPANVTSKILAYTPSHKRNELNKLLSYNDDEVGSIMSIDISSIPNTYTCEQALAKIRRDYNKNKKELVHYYYVIDGSMKLLGVLTLEDILFAESNQKIDDIYEPVAYVKTSDKKEFAAKIFSEQDMSVLPVVNDHERLIGMITSDDVIDVIQDEATVDMYKIAGIGKDATENEYIKTPWYKILKSRIIWPIILLIIATITQIVLQFVLYKTQIINSSNQEIINSTIITLSFAALIPILNSTSNNSGLQANISVSRALVLGEIDEKTYKKAFLKEFIVALFIGLILGLLNASRLGIYYSVQNNALRSIDLNIVKKYAFIILGSSLAIFISVLLANIIGVALPLILAKMKKDPSNASILVLNTITDIITTLITFGVTYGIIYYI</sequence>
<evidence type="ECO:0000256" key="6">
    <source>
        <dbReference type="ARBA" id="ARBA00022989"/>
    </source>
</evidence>
<dbReference type="SUPFAM" id="SSF158791">
    <property type="entry name" value="MgtE N-terminal domain-like"/>
    <property type="match status" value="2"/>
</dbReference>
<keyword evidence="8" id="KW-0129">CBS domain</keyword>
<name>A0A449B3V7_9BACT</name>
<dbReference type="EMBL" id="LR215037">
    <property type="protein sequence ID" value="VEU75266.1"/>
    <property type="molecule type" value="Genomic_DNA"/>
</dbReference>
<dbReference type="Pfam" id="PF01769">
    <property type="entry name" value="MgtE"/>
    <property type="match status" value="1"/>
</dbReference>
<organism evidence="11 12">
    <name type="scientific">Mycoplasmopsis maculosa</name>
    <dbReference type="NCBI Taxonomy" id="114885"/>
    <lineage>
        <taxon>Bacteria</taxon>
        <taxon>Bacillati</taxon>
        <taxon>Mycoplasmatota</taxon>
        <taxon>Mycoplasmoidales</taxon>
        <taxon>Metamycoplasmataceae</taxon>
        <taxon>Mycoplasmopsis</taxon>
    </lineage>
</organism>
<dbReference type="Pfam" id="PF03448">
    <property type="entry name" value="MgtE_N"/>
    <property type="match status" value="1"/>
</dbReference>
<dbReference type="RefSeq" id="WP_165255925.1">
    <property type="nucleotide sequence ID" value="NZ_LR215037.1"/>
</dbReference>
<comment type="similarity">
    <text evidence="2 9">Belongs to the SLC41A transporter family.</text>
</comment>
<dbReference type="KEGG" id="mmau:NCTC10168_00183"/>
<evidence type="ECO:0000256" key="7">
    <source>
        <dbReference type="ARBA" id="ARBA00023136"/>
    </source>
</evidence>
<comment type="function">
    <text evidence="9">Acts as a magnesium transporter.</text>
</comment>
<dbReference type="AlphaFoldDB" id="A0A449B3V7"/>
<feature type="transmembrane region" description="Helical" evidence="9">
    <location>
        <begin position="369"/>
        <end position="391"/>
    </location>
</feature>
<evidence type="ECO:0000259" key="10">
    <source>
        <dbReference type="PROSITE" id="PS51371"/>
    </source>
</evidence>
<keyword evidence="3 9" id="KW-0813">Transport</keyword>
<dbReference type="PANTHER" id="PTHR43773:SF1">
    <property type="entry name" value="MAGNESIUM TRANSPORTER MGTE"/>
    <property type="match status" value="1"/>
</dbReference>
<feature type="transmembrane region" description="Helical" evidence="9">
    <location>
        <begin position="457"/>
        <end position="477"/>
    </location>
</feature>
<dbReference type="InterPro" id="IPR006669">
    <property type="entry name" value="MgtE_transporter"/>
</dbReference>
<comment type="subcellular location">
    <subcellularLocation>
        <location evidence="9">Cell membrane</location>
        <topology evidence="9">Multi-pass membrane protein</topology>
    </subcellularLocation>
    <subcellularLocation>
        <location evidence="1">Membrane</location>
        <topology evidence="1">Multi-pass membrane protein</topology>
    </subcellularLocation>
</comment>
<evidence type="ECO:0000256" key="4">
    <source>
        <dbReference type="ARBA" id="ARBA00022692"/>
    </source>
</evidence>
<dbReference type="GO" id="GO:0015095">
    <property type="term" value="F:magnesium ion transmembrane transporter activity"/>
    <property type="evidence" value="ECO:0007669"/>
    <property type="project" value="UniProtKB-UniRule"/>
</dbReference>
<protein>
    <recommendedName>
        <fullName evidence="9">Magnesium transporter MgtE</fullName>
    </recommendedName>
</protein>
<dbReference type="Gene3D" id="1.25.60.10">
    <property type="entry name" value="MgtE N-terminal domain-like"/>
    <property type="match status" value="2"/>
</dbReference>
<dbReference type="Proteomes" id="UP000290243">
    <property type="component" value="Chromosome"/>
</dbReference>
<evidence type="ECO:0000256" key="9">
    <source>
        <dbReference type="RuleBase" id="RU362011"/>
    </source>
</evidence>
<dbReference type="InterPro" id="IPR000644">
    <property type="entry name" value="CBS_dom"/>
</dbReference>
<evidence type="ECO:0000256" key="8">
    <source>
        <dbReference type="PROSITE-ProRule" id="PRU00703"/>
    </source>
</evidence>
<dbReference type="CDD" id="cd04606">
    <property type="entry name" value="CBS_pair_Mg_transporter"/>
    <property type="match status" value="1"/>
</dbReference>
<evidence type="ECO:0000313" key="12">
    <source>
        <dbReference type="Proteomes" id="UP000290243"/>
    </source>
</evidence>
<keyword evidence="7 9" id="KW-0472">Membrane</keyword>
<dbReference type="GO" id="GO:0046872">
    <property type="term" value="F:metal ion binding"/>
    <property type="evidence" value="ECO:0007669"/>
    <property type="project" value="UniProtKB-KW"/>
</dbReference>
<dbReference type="InterPro" id="IPR006668">
    <property type="entry name" value="Mg_transptr_MgtE_intracell_dom"/>
</dbReference>
<feature type="domain" description="CBS" evidence="10">
    <location>
        <begin position="218"/>
        <end position="282"/>
    </location>
</feature>
<dbReference type="Gene3D" id="1.10.357.20">
    <property type="entry name" value="SLC41 divalent cation transporters, integral membrane domain"/>
    <property type="match status" value="1"/>
</dbReference>